<dbReference type="EMBL" id="FJOG01000009">
    <property type="protein sequence ID" value="CZR56951.1"/>
    <property type="molecule type" value="Genomic_DNA"/>
</dbReference>
<feature type="compositionally biased region" description="Low complexity" evidence="1">
    <location>
        <begin position="719"/>
        <end position="748"/>
    </location>
</feature>
<feature type="region of interest" description="Disordered" evidence="1">
    <location>
        <begin position="48"/>
        <end position="72"/>
    </location>
</feature>
<dbReference type="InterPro" id="IPR006461">
    <property type="entry name" value="PLAC_motif_containing"/>
</dbReference>
<feature type="compositionally biased region" description="Basic residues" evidence="1">
    <location>
        <begin position="704"/>
        <end position="713"/>
    </location>
</feature>
<feature type="compositionally biased region" description="Polar residues" evidence="1">
    <location>
        <begin position="608"/>
        <end position="625"/>
    </location>
</feature>
<evidence type="ECO:0008006" key="4">
    <source>
        <dbReference type="Google" id="ProtNLM"/>
    </source>
</evidence>
<feature type="compositionally biased region" description="Basic and acidic residues" evidence="1">
    <location>
        <begin position="308"/>
        <end position="320"/>
    </location>
</feature>
<sequence>MAPRKHSPHKHAESHRSLASFNFQPTQSRATHPAHRESLVAPRHHSIITSQGDHTDSNMRAEPNTRPGRDRLFACGGIRRPSGDGDLEVYNGWMTKFCVEPSDDAHTCCLGFWVPCVLFAKTHWRLGQVGRGENALKGWTPSMGCTLPCWAHCGLSLICINGVLTGCQSTRIRGTYGIEGSVFKDLCRGYWCPRCAQMQNDREVQAREGVERLKYDPKYLKSRQDGPVDTQPLPHPPMSYAPTQSMERITKIAQMVEVTSRGKKLQKPSPIVEVQVEVPQVQVYAPQLLETKGPEVSAQLEQHQQDWNQEKNDISADRKDHQRAKKSNQERKGKEASRLHSGPQAAVSDVEASRKPGKNTNFPGSSAMDNFSDIRKKTDHERLSRRHPLAGCVVIETECKNKSRSKPKGHALVDCTIIEVDNESPASEHAASDCTMISTKSNDVEEQRRRTDCSGVTVSDTQELSYVHDFTDCPVDEAVLNYFENQEKKLQQHSLTDDSRASLSTDRERRLPQHSLTEDHRGSSSTIGQEKVKQHSLTDDSRGSSTTVVPSYSLFPQHKSSDCPGTDESGSSKSSGRRNRSNTIGSSSTMNSGGLKEHRLDRCPIVTHPTTGDNTPQSNRDSQVTQPLLSKYLPNISKSENEQDSAHVHGETCLTGGLHHKCALYFDISSAKSSEHDNNKASVNTGAHLTGADDTAKGKDGTRQKQRRFKGIRKVNDTNTSSGSNGNKSGRSAEKSAQSAHSQASSSKGGKKENAQNNHGGSNDLVGFPYDIQETTKIIVSHKSEGEQCEQRVEIVGGGDQKSQEGTTSGFWSKVTGKGKESAS</sequence>
<accession>A0A1L7WVY3</accession>
<feature type="compositionally biased region" description="Polar residues" evidence="1">
    <location>
        <begin position="358"/>
        <end position="369"/>
    </location>
</feature>
<feature type="compositionally biased region" description="Basic and acidic residues" evidence="1">
    <location>
        <begin position="489"/>
        <end position="522"/>
    </location>
</feature>
<feature type="region of interest" description="Disordered" evidence="1">
    <location>
        <begin position="308"/>
        <end position="371"/>
    </location>
</feature>
<reference evidence="2 3" key="1">
    <citation type="submission" date="2016-03" db="EMBL/GenBank/DDBJ databases">
        <authorList>
            <person name="Ploux O."/>
        </authorList>
    </citation>
    <scope>NUCLEOTIDE SEQUENCE [LARGE SCALE GENOMIC DNA]</scope>
    <source>
        <strain evidence="2 3">UAMH 11012</strain>
    </source>
</reference>
<dbReference type="NCBIfam" id="TIGR01571">
    <property type="entry name" value="A_thal_Cys_rich"/>
    <property type="match status" value="1"/>
</dbReference>
<feature type="region of interest" description="Disordered" evidence="1">
    <location>
        <begin position="795"/>
        <end position="824"/>
    </location>
</feature>
<evidence type="ECO:0000256" key="1">
    <source>
        <dbReference type="SAM" id="MobiDB-lite"/>
    </source>
</evidence>
<dbReference type="AlphaFoldDB" id="A0A1L7WVY3"/>
<feature type="compositionally biased region" description="Basic and acidic residues" evidence="1">
    <location>
        <begin position="694"/>
        <end position="703"/>
    </location>
</feature>
<feature type="region of interest" description="Disordered" evidence="1">
    <location>
        <begin position="220"/>
        <end position="242"/>
    </location>
</feature>
<feature type="compositionally biased region" description="Basic and acidic residues" evidence="1">
    <location>
        <begin position="327"/>
        <end position="338"/>
    </location>
</feature>
<evidence type="ECO:0000313" key="3">
    <source>
        <dbReference type="Proteomes" id="UP000184330"/>
    </source>
</evidence>
<dbReference type="STRING" id="576137.A0A1L7WVY3"/>
<proteinExistence type="predicted"/>
<gene>
    <name evidence="2" type="ORF">PAC_06840</name>
</gene>
<feature type="region of interest" description="Disordered" evidence="1">
    <location>
        <begin position="489"/>
        <end position="625"/>
    </location>
</feature>
<keyword evidence="3" id="KW-1185">Reference proteome</keyword>
<feature type="region of interest" description="Disordered" evidence="1">
    <location>
        <begin position="673"/>
        <end position="768"/>
    </location>
</feature>
<protein>
    <recommendedName>
        <fullName evidence="4">PLAC8 family protein</fullName>
    </recommendedName>
</protein>
<dbReference type="PANTHER" id="PTHR15907">
    <property type="entry name" value="DUF614 FAMILY PROTEIN-RELATED"/>
    <property type="match status" value="1"/>
</dbReference>
<dbReference type="Proteomes" id="UP000184330">
    <property type="component" value="Unassembled WGS sequence"/>
</dbReference>
<name>A0A1L7WVY3_9HELO</name>
<feature type="compositionally biased region" description="Polar residues" evidence="1">
    <location>
        <begin position="583"/>
        <end position="592"/>
    </location>
</feature>
<evidence type="ECO:0000313" key="2">
    <source>
        <dbReference type="EMBL" id="CZR56951.1"/>
    </source>
</evidence>
<dbReference type="OrthoDB" id="1045822at2759"/>
<organism evidence="2 3">
    <name type="scientific">Phialocephala subalpina</name>
    <dbReference type="NCBI Taxonomy" id="576137"/>
    <lineage>
        <taxon>Eukaryota</taxon>
        <taxon>Fungi</taxon>
        <taxon>Dikarya</taxon>
        <taxon>Ascomycota</taxon>
        <taxon>Pezizomycotina</taxon>
        <taxon>Leotiomycetes</taxon>
        <taxon>Helotiales</taxon>
        <taxon>Mollisiaceae</taxon>
        <taxon>Phialocephala</taxon>
        <taxon>Phialocephala fortinii species complex</taxon>
    </lineage>
</organism>
<feature type="compositionally biased region" description="Basic and acidic residues" evidence="1">
    <location>
        <begin position="530"/>
        <end position="542"/>
    </location>
</feature>
<dbReference type="Pfam" id="PF04749">
    <property type="entry name" value="PLAC8"/>
    <property type="match status" value="1"/>
</dbReference>